<dbReference type="EMBL" id="PGEY01000001">
    <property type="protein sequence ID" value="PJJ45769.1"/>
    <property type="molecule type" value="Genomic_DNA"/>
</dbReference>
<evidence type="ECO:0000256" key="2">
    <source>
        <dbReference type="SAM" id="MobiDB-lite"/>
    </source>
</evidence>
<reference evidence="5 6" key="1">
    <citation type="submission" date="2017-11" db="EMBL/GenBank/DDBJ databases">
        <title>Sequencing the genomes of 1000 actinobacteria strains.</title>
        <authorList>
            <person name="Klenk H.-P."/>
        </authorList>
    </citation>
    <scope>NUCLEOTIDE SEQUENCE [LARGE SCALE GENOMIC DNA]</scope>
    <source>
        <strain evidence="5 6">DSM 12798</strain>
    </source>
</reference>
<evidence type="ECO:0000256" key="1">
    <source>
        <dbReference type="ARBA" id="ARBA00006068"/>
    </source>
</evidence>
<comment type="caution">
    <text evidence="5">The sequence shown here is derived from an EMBL/GenBank/DDBJ whole genome shotgun (WGS) entry which is preliminary data.</text>
</comment>
<dbReference type="Gene3D" id="3.40.630.190">
    <property type="entry name" value="LCP protein"/>
    <property type="match status" value="1"/>
</dbReference>
<name>A0ABX4N5M7_9MICC</name>
<organism evidence="5 6">
    <name type="scientific">Glutamicibacter mysorens</name>
    <dbReference type="NCBI Taxonomy" id="257984"/>
    <lineage>
        <taxon>Bacteria</taxon>
        <taxon>Bacillati</taxon>
        <taxon>Actinomycetota</taxon>
        <taxon>Actinomycetes</taxon>
        <taxon>Micrococcales</taxon>
        <taxon>Micrococcaceae</taxon>
        <taxon>Glutamicibacter</taxon>
    </lineage>
</organism>
<dbReference type="Gene3D" id="3.30.70.2390">
    <property type="match status" value="1"/>
</dbReference>
<dbReference type="InterPro" id="IPR004474">
    <property type="entry name" value="LytR_CpsA_psr"/>
</dbReference>
<protein>
    <submittedName>
        <fullName evidence="5">LytR family transcriptional attenuator</fullName>
    </submittedName>
</protein>
<evidence type="ECO:0000313" key="5">
    <source>
        <dbReference type="EMBL" id="PJJ45769.1"/>
    </source>
</evidence>
<dbReference type="InterPro" id="IPR027381">
    <property type="entry name" value="LytR/CpsA/Psr_C"/>
</dbReference>
<accession>A0ABX4N5M7</accession>
<feature type="region of interest" description="Disordered" evidence="2">
    <location>
        <begin position="439"/>
        <end position="460"/>
    </location>
</feature>
<feature type="domain" description="LytR/CpsA/Psr regulator C-terminal" evidence="4">
    <location>
        <begin position="353"/>
        <end position="436"/>
    </location>
</feature>
<dbReference type="NCBIfam" id="TIGR00350">
    <property type="entry name" value="lytR_cpsA_psr"/>
    <property type="match status" value="1"/>
</dbReference>
<dbReference type="PANTHER" id="PTHR33392">
    <property type="entry name" value="POLYISOPRENYL-TEICHOIC ACID--PEPTIDOGLYCAN TEICHOIC ACID TRANSFERASE TAGU"/>
    <property type="match status" value="1"/>
</dbReference>
<dbReference type="InterPro" id="IPR050922">
    <property type="entry name" value="LytR/CpsA/Psr_CW_biosynth"/>
</dbReference>
<feature type="domain" description="Cell envelope-related transcriptional attenuator" evidence="3">
    <location>
        <begin position="92"/>
        <end position="246"/>
    </location>
</feature>
<evidence type="ECO:0000259" key="4">
    <source>
        <dbReference type="Pfam" id="PF13399"/>
    </source>
</evidence>
<dbReference type="Pfam" id="PF03816">
    <property type="entry name" value="LytR_cpsA_psr"/>
    <property type="match status" value="1"/>
</dbReference>
<dbReference type="PANTHER" id="PTHR33392:SF6">
    <property type="entry name" value="POLYISOPRENYL-TEICHOIC ACID--PEPTIDOGLYCAN TEICHOIC ACID TRANSFERASE TAGU"/>
    <property type="match status" value="1"/>
</dbReference>
<evidence type="ECO:0000313" key="6">
    <source>
        <dbReference type="Proteomes" id="UP000229263"/>
    </source>
</evidence>
<dbReference type="Pfam" id="PF13399">
    <property type="entry name" value="LytR_C"/>
    <property type="match status" value="1"/>
</dbReference>
<proteinExistence type="inferred from homology"/>
<dbReference type="RefSeq" id="WP_083515678.1">
    <property type="nucleotide sequence ID" value="NZ_PGEY01000001.1"/>
</dbReference>
<gene>
    <name evidence="5" type="ORF">ATK23_3064</name>
</gene>
<dbReference type="Proteomes" id="UP000229263">
    <property type="component" value="Unassembled WGS sequence"/>
</dbReference>
<evidence type="ECO:0000259" key="3">
    <source>
        <dbReference type="Pfam" id="PF03816"/>
    </source>
</evidence>
<sequence length="460" mass="48637">MNSLRTASAAMRNSKRTRRRMFAIMAVALVLALLVTAGFAFLRLQGNISVSALRASDSEIPDSSEGLSVLVLGSDSRDFSSAGFGSDTGSRRSDSMLLVHVSPGNERIEAIQIPRDTVMQLPACADTGSGAYAGGYGMINSALNYGPACSVAAVEALTAVRLDHFIEVDFEGFISIIDALGGVKVCLAQPMSDPKANLDLPVGRQELDGTDALALARTRHAVGDGSDLARLGNQQKVMSAIVQRATSKEVLARPDRLYSFLDATTSSMTVDPQLSSLQDLASLAARIKEVPTDKIVFMTMPNQPAPSNANRVVPAPDATLIFERIKQGILVNPGSDSATGTSAAEQSANRKLPLSIVNGAHVSGLAGQFANDPTKQGYTVISIATAATSQAQSKLLIPDTNDARRTAAVFAKAMNLDIKASVAEVESIELILGQDYQDLERPEKKPIQMDSRSADQDLCG</sequence>
<keyword evidence="6" id="KW-1185">Reference proteome</keyword>
<comment type="similarity">
    <text evidence="1">Belongs to the LytR/CpsA/Psr (LCP) family.</text>
</comment>